<organism evidence="1 2">
    <name type="scientific">Rhodopirellula islandica</name>
    <dbReference type="NCBI Taxonomy" id="595434"/>
    <lineage>
        <taxon>Bacteria</taxon>
        <taxon>Pseudomonadati</taxon>
        <taxon>Planctomycetota</taxon>
        <taxon>Planctomycetia</taxon>
        <taxon>Pirellulales</taxon>
        <taxon>Pirellulaceae</taxon>
        <taxon>Rhodopirellula</taxon>
    </lineage>
</organism>
<accession>A0A0J1ED03</accession>
<sequence length="37" mass="4124">MACDRLNSPSVQLNSWARDRETALFSNQIGQAIDDSL</sequence>
<name>A0A0J1ED03_RHOIS</name>
<reference evidence="1" key="1">
    <citation type="submission" date="2015-05" db="EMBL/GenBank/DDBJ databases">
        <title>Permanent draft genome of Rhodopirellula islandicus K833.</title>
        <authorList>
            <person name="Kizina J."/>
            <person name="Richter M."/>
            <person name="Glockner F.O."/>
            <person name="Harder J."/>
        </authorList>
    </citation>
    <scope>NUCLEOTIDE SEQUENCE [LARGE SCALE GENOMIC DNA]</scope>
    <source>
        <strain evidence="1">K833</strain>
    </source>
</reference>
<keyword evidence="2" id="KW-1185">Reference proteome</keyword>
<dbReference type="EMBL" id="LECT01000038">
    <property type="protein sequence ID" value="KLU03389.1"/>
    <property type="molecule type" value="Genomic_DNA"/>
</dbReference>
<comment type="caution">
    <text evidence="1">The sequence shown here is derived from an EMBL/GenBank/DDBJ whole genome shotgun (WGS) entry which is preliminary data.</text>
</comment>
<protein>
    <submittedName>
        <fullName evidence="1">Uncharacterized protein</fullName>
    </submittedName>
</protein>
<gene>
    <name evidence="1" type="ORF">RISK_004701</name>
</gene>
<dbReference type="Proteomes" id="UP000036367">
    <property type="component" value="Unassembled WGS sequence"/>
</dbReference>
<evidence type="ECO:0000313" key="1">
    <source>
        <dbReference type="EMBL" id="KLU03389.1"/>
    </source>
</evidence>
<dbReference type="AlphaFoldDB" id="A0A0J1ED03"/>
<proteinExistence type="predicted"/>
<evidence type="ECO:0000313" key="2">
    <source>
        <dbReference type="Proteomes" id="UP000036367"/>
    </source>
</evidence>
<dbReference type="PATRIC" id="fig|595434.4.peg.4465"/>